<evidence type="ECO:0000313" key="2">
    <source>
        <dbReference type="Proteomes" id="UP000265520"/>
    </source>
</evidence>
<keyword evidence="2" id="KW-1185">Reference proteome</keyword>
<sequence>SDIEGEEFIGGDGVGTDRDELWKENCNGQKCLSEITDDDIKAMEFSTEQEVINFYTACTFPRACHKEG</sequence>
<dbReference type="AlphaFoldDB" id="A0A392VGC5"/>
<organism evidence="1 2">
    <name type="scientific">Trifolium medium</name>
    <dbReference type="NCBI Taxonomy" id="97028"/>
    <lineage>
        <taxon>Eukaryota</taxon>
        <taxon>Viridiplantae</taxon>
        <taxon>Streptophyta</taxon>
        <taxon>Embryophyta</taxon>
        <taxon>Tracheophyta</taxon>
        <taxon>Spermatophyta</taxon>
        <taxon>Magnoliopsida</taxon>
        <taxon>eudicotyledons</taxon>
        <taxon>Gunneridae</taxon>
        <taxon>Pentapetalae</taxon>
        <taxon>rosids</taxon>
        <taxon>fabids</taxon>
        <taxon>Fabales</taxon>
        <taxon>Fabaceae</taxon>
        <taxon>Papilionoideae</taxon>
        <taxon>50 kb inversion clade</taxon>
        <taxon>NPAAA clade</taxon>
        <taxon>Hologalegina</taxon>
        <taxon>IRL clade</taxon>
        <taxon>Trifolieae</taxon>
        <taxon>Trifolium</taxon>
    </lineage>
</organism>
<reference evidence="1 2" key="1">
    <citation type="journal article" date="2018" name="Front. Plant Sci.">
        <title>Red Clover (Trifolium pratense) and Zigzag Clover (T. medium) - A Picture of Genomic Similarities and Differences.</title>
        <authorList>
            <person name="Dluhosova J."/>
            <person name="Istvanek J."/>
            <person name="Nedelnik J."/>
            <person name="Repkova J."/>
        </authorList>
    </citation>
    <scope>NUCLEOTIDE SEQUENCE [LARGE SCALE GENOMIC DNA]</scope>
    <source>
        <strain evidence="2">cv. 10/8</strain>
        <tissue evidence="1">Leaf</tissue>
    </source>
</reference>
<evidence type="ECO:0000313" key="1">
    <source>
        <dbReference type="EMBL" id="MCI87458.1"/>
    </source>
</evidence>
<dbReference type="EMBL" id="LXQA011166426">
    <property type="protein sequence ID" value="MCI87458.1"/>
    <property type="molecule type" value="Genomic_DNA"/>
</dbReference>
<feature type="non-terminal residue" evidence="1">
    <location>
        <position position="1"/>
    </location>
</feature>
<proteinExistence type="predicted"/>
<comment type="caution">
    <text evidence="1">The sequence shown here is derived from an EMBL/GenBank/DDBJ whole genome shotgun (WGS) entry which is preliminary data.</text>
</comment>
<protein>
    <submittedName>
        <fullName evidence="1">Uncharacterized protein</fullName>
    </submittedName>
</protein>
<dbReference type="Proteomes" id="UP000265520">
    <property type="component" value="Unassembled WGS sequence"/>
</dbReference>
<name>A0A392VGC5_9FABA</name>
<accession>A0A392VGC5</accession>